<keyword evidence="2" id="KW-0808">Transferase</keyword>
<comment type="function">
    <text evidence="2">Catalyzes the ATP-dependent phosphorylation of thiamine-monophosphate (TMP) to form thiamine-pyrophosphate (TPP), the active form of vitamin B1.</text>
</comment>
<keyword evidence="2" id="KW-0547">Nucleotide-binding</keyword>
<dbReference type="PANTHER" id="PTHR30270">
    <property type="entry name" value="THIAMINE-MONOPHOSPHATE KINASE"/>
    <property type="match status" value="1"/>
</dbReference>
<feature type="binding site" evidence="2">
    <location>
        <position position="80"/>
    </location>
    <ligand>
        <name>Mg(2+)</name>
        <dbReference type="ChEBI" id="CHEBI:18420"/>
        <label>3</label>
    </ligand>
</feature>
<comment type="caution">
    <text evidence="2">Lacks conserved residue(s) required for the propagation of feature annotation.</text>
</comment>
<evidence type="ECO:0000256" key="1">
    <source>
        <dbReference type="ARBA" id="ARBA00022977"/>
    </source>
</evidence>
<feature type="binding site" evidence="2">
    <location>
        <position position="80"/>
    </location>
    <ligand>
        <name>Mg(2+)</name>
        <dbReference type="ChEBI" id="CHEBI:18420"/>
        <label>4</label>
    </ligand>
</feature>
<dbReference type="InterPro" id="IPR006283">
    <property type="entry name" value="ThiL-like"/>
</dbReference>
<comment type="catalytic activity">
    <reaction evidence="2">
        <text>thiamine phosphate + ATP = thiamine diphosphate + ADP</text>
        <dbReference type="Rhea" id="RHEA:15913"/>
        <dbReference type="ChEBI" id="CHEBI:30616"/>
        <dbReference type="ChEBI" id="CHEBI:37575"/>
        <dbReference type="ChEBI" id="CHEBI:58937"/>
        <dbReference type="ChEBI" id="CHEBI:456216"/>
        <dbReference type="EC" id="2.7.4.16"/>
    </reaction>
</comment>
<dbReference type="PANTHER" id="PTHR30270:SF0">
    <property type="entry name" value="THIAMINE-MONOPHOSPHATE KINASE"/>
    <property type="match status" value="1"/>
</dbReference>
<dbReference type="InterPro" id="IPR036921">
    <property type="entry name" value="PurM-like_N_sf"/>
</dbReference>
<feature type="binding site" evidence="2">
    <location>
        <position position="212"/>
    </location>
    <ligand>
        <name>Mg(2+)</name>
        <dbReference type="ChEBI" id="CHEBI:18420"/>
        <label>5</label>
    </ligand>
</feature>
<feature type="binding site" evidence="2">
    <location>
        <position position="128"/>
    </location>
    <ligand>
        <name>Mg(2+)</name>
        <dbReference type="ChEBI" id="CHEBI:18420"/>
        <label>1</label>
    </ligand>
</feature>
<dbReference type="SUPFAM" id="SSF56042">
    <property type="entry name" value="PurM C-terminal domain-like"/>
    <property type="match status" value="1"/>
</dbReference>
<dbReference type="RefSeq" id="WP_008512998.1">
    <property type="nucleotide sequence ID" value="NZ_CM001403.1"/>
</dbReference>
<keyword evidence="2" id="KW-0418">Kinase</keyword>
<feature type="binding site" evidence="2">
    <location>
        <position position="50"/>
    </location>
    <ligand>
        <name>Mg(2+)</name>
        <dbReference type="ChEBI" id="CHEBI:18420"/>
        <label>4</label>
    </ligand>
</feature>
<feature type="binding site" evidence="2">
    <location>
        <position position="34"/>
    </location>
    <ligand>
        <name>Mg(2+)</name>
        <dbReference type="ChEBI" id="CHEBI:18420"/>
        <label>3</label>
    </ligand>
</feature>
<feature type="binding site" evidence="2">
    <location>
        <position position="34"/>
    </location>
    <ligand>
        <name>Mg(2+)</name>
        <dbReference type="ChEBI" id="CHEBI:18420"/>
        <label>4</label>
    </ligand>
</feature>
<dbReference type="AlphaFoldDB" id="H1Y3X7"/>
<dbReference type="Gene3D" id="3.30.1330.10">
    <property type="entry name" value="PurM-like, N-terminal domain"/>
    <property type="match status" value="1"/>
</dbReference>
<feature type="binding site" evidence="2">
    <location>
        <position position="52"/>
    </location>
    <ligand>
        <name>Mg(2+)</name>
        <dbReference type="ChEBI" id="CHEBI:18420"/>
        <label>1</label>
    </ligand>
</feature>
<dbReference type="eggNOG" id="COG0611">
    <property type="taxonomic scope" value="Bacteria"/>
</dbReference>
<dbReference type="Gene3D" id="3.90.650.10">
    <property type="entry name" value="PurM-like C-terminal domain"/>
    <property type="match status" value="1"/>
</dbReference>
<feature type="binding site" evidence="2">
    <location>
        <position position="211"/>
    </location>
    <ligand>
        <name>ATP</name>
        <dbReference type="ChEBI" id="CHEBI:30616"/>
    </ligand>
</feature>
<dbReference type="HAMAP" id="MF_02128">
    <property type="entry name" value="TMP_kinase"/>
    <property type="match status" value="1"/>
</dbReference>
<keyword evidence="2" id="KW-0479">Metal-binding</keyword>
<keyword evidence="2" id="KW-0460">Magnesium</keyword>
<accession>H1Y3X7</accession>
<organism evidence="4 5">
    <name type="scientific">Mucilaginibacter paludis DSM 18603</name>
    <dbReference type="NCBI Taxonomy" id="714943"/>
    <lineage>
        <taxon>Bacteria</taxon>
        <taxon>Pseudomonadati</taxon>
        <taxon>Bacteroidota</taxon>
        <taxon>Sphingobacteriia</taxon>
        <taxon>Sphingobacteriales</taxon>
        <taxon>Sphingobacteriaceae</taxon>
        <taxon>Mucilaginibacter</taxon>
    </lineage>
</organism>
<dbReference type="InterPro" id="IPR016188">
    <property type="entry name" value="PurM-like_N"/>
</dbReference>
<dbReference type="OrthoDB" id="9802811at2"/>
<dbReference type="HOGENOM" id="CLU_046964_1_1_10"/>
<feature type="binding site" evidence="2">
    <location>
        <begin position="127"/>
        <end position="128"/>
    </location>
    <ligand>
        <name>ATP</name>
        <dbReference type="ChEBI" id="CHEBI:30616"/>
    </ligand>
</feature>
<evidence type="ECO:0000256" key="2">
    <source>
        <dbReference type="HAMAP-Rule" id="MF_02128"/>
    </source>
</evidence>
<comment type="similarity">
    <text evidence="2">Belongs to the thiamine-monophosphate kinase family.</text>
</comment>
<evidence type="ECO:0000313" key="4">
    <source>
        <dbReference type="EMBL" id="EHQ30922.1"/>
    </source>
</evidence>
<evidence type="ECO:0000313" key="5">
    <source>
        <dbReference type="Proteomes" id="UP000002774"/>
    </source>
</evidence>
<feature type="domain" description="PurM-like N-terminal" evidence="3">
    <location>
        <begin position="34"/>
        <end position="145"/>
    </location>
</feature>
<dbReference type="Pfam" id="PF00586">
    <property type="entry name" value="AIRS"/>
    <property type="match status" value="1"/>
</dbReference>
<keyword evidence="2" id="KW-0067">ATP-binding</keyword>
<dbReference type="InterPro" id="IPR036676">
    <property type="entry name" value="PurM-like_C_sf"/>
</dbReference>
<dbReference type="Proteomes" id="UP000002774">
    <property type="component" value="Chromosome"/>
</dbReference>
<feature type="binding site" evidence="2">
    <location>
        <position position="51"/>
    </location>
    <ligand>
        <name>Mg(2+)</name>
        <dbReference type="ChEBI" id="CHEBI:18420"/>
        <label>1</label>
    </ligand>
</feature>
<dbReference type="EC" id="2.7.4.16" evidence="2"/>
<name>H1Y3X7_9SPHI</name>
<keyword evidence="5" id="KW-1185">Reference proteome</keyword>
<sequence>MSGYIQSSEIQFNEMLTKYFVKSPLQLNKVNESDAEIFRLPNCETILAATTDIIQEEIEFGIYDDPYLIGWMVVTINISDLLAVGSKPLFILLNETFPSNSSQEYIDAVQKGIAEACDVYAVSVLGGDTNFSEKGAFGATAIGIIADKQKILTRKGCNEGDYIIVSGPLGIGNFHALLKITGQACDAFKPKPNCKSANLISRFASSCIDTSDGFVAALMTIAELNDIGANLNTDIIESVIPDFILEYCIVRKIHPWLMLAGIVGEYELLFTIRSNDIDIFLKESESISFKPQIIGRVKKENTISIKSGNNDFNIDCEKIKTLHRNLIHTGFDLYVNELARIFECLN</sequence>
<dbReference type="SUPFAM" id="SSF55326">
    <property type="entry name" value="PurM N-terminal domain-like"/>
    <property type="match status" value="1"/>
</dbReference>
<dbReference type="GO" id="GO:0009228">
    <property type="term" value="P:thiamine biosynthetic process"/>
    <property type="evidence" value="ECO:0007669"/>
    <property type="project" value="UniProtKB-KW"/>
</dbReference>
<reference evidence="4" key="1">
    <citation type="submission" date="2011-09" db="EMBL/GenBank/DDBJ databases">
        <title>The permanent draft genome of Mucilaginibacter paludis DSM 18603.</title>
        <authorList>
            <consortium name="US DOE Joint Genome Institute (JGI-PGF)"/>
            <person name="Lucas S."/>
            <person name="Han J."/>
            <person name="Lapidus A."/>
            <person name="Bruce D."/>
            <person name="Goodwin L."/>
            <person name="Pitluck S."/>
            <person name="Peters L."/>
            <person name="Kyrpides N."/>
            <person name="Mavromatis K."/>
            <person name="Ivanova N."/>
            <person name="Mikhailova N."/>
            <person name="Held B."/>
            <person name="Detter J.C."/>
            <person name="Tapia R."/>
            <person name="Han C."/>
            <person name="Land M."/>
            <person name="Hauser L."/>
            <person name="Markowitz V."/>
            <person name="Cheng J.-F."/>
            <person name="Hugenholtz P."/>
            <person name="Woyke T."/>
            <person name="Wu D."/>
            <person name="Tindall B."/>
            <person name="Brambilla E."/>
            <person name="Klenk H.-P."/>
            <person name="Eisen J.A."/>
        </authorList>
    </citation>
    <scope>NUCLEOTIDE SEQUENCE [LARGE SCALE GENOMIC DNA]</scope>
    <source>
        <strain evidence="4">DSM 18603</strain>
    </source>
</reference>
<dbReference type="GO" id="GO:0000287">
    <property type="term" value="F:magnesium ion binding"/>
    <property type="evidence" value="ECO:0007669"/>
    <property type="project" value="UniProtKB-UniRule"/>
</dbReference>
<comment type="pathway">
    <text evidence="2">Cofactor biosynthesis; thiamine diphosphate biosynthesis; thiamine diphosphate from thiamine phosphate: step 1/1.</text>
</comment>
<feature type="binding site" evidence="2">
    <location>
        <position position="52"/>
    </location>
    <ligand>
        <name>Mg(2+)</name>
        <dbReference type="ChEBI" id="CHEBI:18420"/>
        <label>2</label>
    </ligand>
</feature>
<gene>
    <name evidence="2" type="primary">thiL</name>
    <name evidence="4" type="ORF">Mucpa_6873</name>
</gene>
<dbReference type="GO" id="GO:0009229">
    <property type="term" value="P:thiamine diphosphate biosynthetic process"/>
    <property type="evidence" value="ECO:0007669"/>
    <property type="project" value="UniProtKB-UniRule"/>
</dbReference>
<evidence type="ECO:0000259" key="3">
    <source>
        <dbReference type="Pfam" id="PF00586"/>
    </source>
</evidence>
<protein>
    <recommendedName>
        <fullName evidence="2">Thiamine-monophosphate kinase</fullName>
        <shortName evidence="2">TMP kinase</shortName>
        <shortName evidence="2">Thiamine-phosphate kinase</shortName>
        <ecNumber evidence="2">2.7.4.16</ecNumber>
    </recommendedName>
</protein>
<feature type="binding site" evidence="2">
    <location>
        <position position="154"/>
    </location>
    <ligand>
        <name>ATP</name>
        <dbReference type="ChEBI" id="CHEBI:30616"/>
    </ligand>
</feature>
<dbReference type="EMBL" id="CM001403">
    <property type="protein sequence ID" value="EHQ30922.1"/>
    <property type="molecule type" value="Genomic_DNA"/>
</dbReference>
<feature type="binding site" evidence="2">
    <location>
        <position position="209"/>
    </location>
    <ligand>
        <name>Mg(2+)</name>
        <dbReference type="ChEBI" id="CHEBI:18420"/>
        <label>3</label>
    </ligand>
</feature>
<dbReference type="STRING" id="714943.Mucpa_6873"/>
<feature type="binding site" evidence="2">
    <location>
        <position position="80"/>
    </location>
    <ligand>
        <name>Mg(2+)</name>
        <dbReference type="ChEBI" id="CHEBI:18420"/>
        <label>2</label>
    </ligand>
</feature>
<comment type="miscellaneous">
    <text evidence="2">Reaction mechanism of ThiL seems to utilize a direct, inline transfer of the gamma-phosphate of ATP to TMP rather than a phosphorylated enzyme intermediate.</text>
</comment>
<proteinExistence type="inferred from homology"/>
<dbReference type="GO" id="GO:0005524">
    <property type="term" value="F:ATP binding"/>
    <property type="evidence" value="ECO:0007669"/>
    <property type="project" value="UniProtKB-UniRule"/>
</dbReference>
<keyword evidence="1 2" id="KW-0784">Thiamine biosynthesis</keyword>
<feature type="binding site" evidence="2">
    <location>
        <position position="331"/>
    </location>
    <ligand>
        <name>substrate</name>
    </ligand>
</feature>
<dbReference type="GO" id="GO:0009030">
    <property type="term" value="F:thiamine-phosphate kinase activity"/>
    <property type="evidence" value="ECO:0007669"/>
    <property type="project" value="UniProtKB-UniRule"/>
</dbReference>
<dbReference type="UniPathway" id="UPA00060">
    <property type="reaction ID" value="UER00142"/>
</dbReference>
<dbReference type="CDD" id="cd02194">
    <property type="entry name" value="ThiL"/>
    <property type="match status" value="1"/>
</dbReference>